<dbReference type="Gene3D" id="1.10.10.1150">
    <property type="entry name" value="Coenzyme PQQ synthesis protein D (PqqD)"/>
    <property type="match status" value="1"/>
</dbReference>
<reference evidence="1 2" key="1">
    <citation type="submission" date="2023-07" db="EMBL/GenBank/DDBJ databases">
        <title>Sorghum-associated microbial communities from plants grown in Nebraska, USA.</title>
        <authorList>
            <person name="Schachtman D."/>
        </authorList>
    </citation>
    <scope>NUCLEOTIDE SEQUENCE [LARGE SCALE GENOMIC DNA]</scope>
    <source>
        <strain evidence="1 2">BE187</strain>
    </source>
</reference>
<gene>
    <name evidence="1" type="ORF">J2X04_000666</name>
</gene>
<accession>A0ABU1VLG6</accession>
<dbReference type="EMBL" id="JAVDVW010000001">
    <property type="protein sequence ID" value="MDR7098319.1"/>
    <property type="molecule type" value="Genomic_DNA"/>
</dbReference>
<evidence type="ECO:0000313" key="1">
    <source>
        <dbReference type="EMBL" id="MDR7098319.1"/>
    </source>
</evidence>
<keyword evidence="2" id="KW-1185">Reference proteome</keyword>
<sequence length="76" mass="8344">MQQTGDEAVILDLASEQYFGLNAVGSRMMQLLQHDPDVQAAYRTLLDEYDVAPAQLEHDLLALLTQLADAGLVSIE</sequence>
<name>A0ABU1VLG6_9GAMM</name>
<evidence type="ECO:0000313" key="2">
    <source>
        <dbReference type="Proteomes" id="UP001267878"/>
    </source>
</evidence>
<organism evidence="1 2">
    <name type="scientific">Agrilutibacter niabensis</name>
    <dbReference type="NCBI Taxonomy" id="380628"/>
    <lineage>
        <taxon>Bacteria</taxon>
        <taxon>Pseudomonadati</taxon>
        <taxon>Pseudomonadota</taxon>
        <taxon>Gammaproteobacteria</taxon>
        <taxon>Lysobacterales</taxon>
        <taxon>Lysobacteraceae</taxon>
        <taxon>Agrilutibacter</taxon>
    </lineage>
</organism>
<comment type="caution">
    <text evidence="1">The sequence shown here is derived from an EMBL/GenBank/DDBJ whole genome shotgun (WGS) entry which is preliminary data.</text>
</comment>
<dbReference type="RefSeq" id="WP_310052095.1">
    <property type="nucleotide sequence ID" value="NZ_JAVDVW010000001.1"/>
</dbReference>
<evidence type="ECO:0008006" key="3">
    <source>
        <dbReference type="Google" id="ProtNLM"/>
    </source>
</evidence>
<dbReference type="Pfam" id="PF05402">
    <property type="entry name" value="PqqD"/>
    <property type="match status" value="1"/>
</dbReference>
<proteinExistence type="predicted"/>
<dbReference type="Proteomes" id="UP001267878">
    <property type="component" value="Unassembled WGS sequence"/>
</dbReference>
<protein>
    <recommendedName>
        <fullName evidence="3">PqqD family protein</fullName>
    </recommendedName>
</protein>
<dbReference type="InterPro" id="IPR008792">
    <property type="entry name" value="PQQD"/>
</dbReference>
<dbReference type="InterPro" id="IPR041881">
    <property type="entry name" value="PqqD_sf"/>
</dbReference>